<evidence type="ECO:0000313" key="2">
    <source>
        <dbReference type="Proteomes" id="UP000012164"/>
    </source>
</evidence>
<dbReference type="EMBL" id="AKWR02000203">
    <property type="protein sequence ID" value="EMJ34855.1"/>
    <property type="molecule type" value="Genomic_DNA"/>
</dbReference>
<sequence>MIKKTWNKIQKEKSEIFFVFGKFYKRILLNICKKKIQL</sequence>
<protein>
    <submittedName>
        <fullName evidence="1">Uncharacterized protein</fullName>
    </submittedName>
</protein>
<accession>A0A0F6I9Y0</accession>
<evidence type="ECO:0000313" key="1">
    <source>
        <dbReference type="EMBL" id="EMJ34855.1"/>
    </source>
</evidence>
<reference evidence="1 2" key="1">
    <citation type="submission" date="2013-01" db="EMBL/GenBank/DDBJ databases">
        <authorList>
            <person name="Harkins D.M."/>
            <person name="Durkin A.S."/>
            <person name="Brinkac L.M."/>
            <person name="Haft D.H."/>
            <person name="Selengut J.D."/>
            <person name="Sanka R."/>
            <person name="DePew J."/>
            <person name="Purushe J."/>
            <person name="Peacock S.J."/>
            <person name="Thaipadungpanit J."/>
            <person name="Wuthiekanun V.W."/>
            <person name="Day N.P."/>
            <person name="Vinetz J.M."/>
            <person name="Sutton G.G."/>
            <person name="Nierman W.C."/>
            <person name="Fouts D.E."/>
        </authorList>
    </citation>
    <scope>NUCLEOTIDE SEQUENCE [LARGE SCALE GENOMIC DNA]</scope>
    <source>
        <strain evidence="1 2">FPW1039</strain>
    </source>
</reference>
<gene>
    <name evidence="1" type="ORF">LEP1GSC079_5046</name>
</gene>
<name>A0A0F6I9Y0_LEPIR</name>
<proteinExistence type="predicted"/>
<comment type="caution">
    <text evidence="1">The sequence shown here is derived from an EMBL/GenBank/DDBJ whole genome shotgun (WGS) entry which is preliminary data.</text>
</comment>
<dbReference type="Proteomes" id="UP000012164">
    <property type="component" value="Unassembled WGS sequence"/>
</dbReference>
<dbReference type="AlphaFoldDB" id="A0A0F6I9Y0"/>
<organism evidence="1 2">
    <name type="scientific">Leptospira interrogans str. FPW1039</name>
    <dbReference type="NCBI Taxonomy" id="1193040"/>
    <lineage>
        <taxon>Bacteria</taxon>
        <taxon>Pseudomonadati</taxon>
        <taxon>Spirochaetota</taxon>
        <taxon>Spirochaetia</taxon>
        <taxon>Leptospirales</taxon>
        <taxon>Leptospiraceae</taxon>
        <taxon>Leptospira</taxon>
    </lineage>
</organism>